<dbReference type="PANTHER" id="PTHR22989">
    <property type="entry name" value="UNCHARACTERIZED DUF13 C.ELEGANS"/>
    <property type="match status" value="1"/>
</dbReference>
<organism evidence="3 4">
    <name type="scientific">Steinernema glaseri</name>
    <dbReference type="NCBI Taxonomy" id="37863"/>
    <lineage>
        <taxon>Eukaryota</taxon>
        <taxon>Metazoa</taxon>
        <taxon>Ecdysozoa</taxon>
        <taxon>Nematoda</taxon>
        <taxon>Chromadorea</taxon>
        <taxon>Rhabditida</taxon>
        <taxon>Tylenchina</taxon>
        <taxon>Panagrolaimomorpha</taxon>
        <taxon>Strongyloidoidea</taxon>
        <taxon>Steinernematidae</taxon>
        <taxon>Steinernema</taxon>
    </lineage>
</organism>
<evidence type="ECO:0000259" key="2">
    <source>
        <dbReference type="Pfam" id="PF05050"/>
    </source>
</evidence>
<name>A0A1I7Z2S2_9BILA</name>
<evidence type="ECO:0000256" key="1">
    <source>
        <dbReference type="SAM" id="Phobius"/>
    </source>
</evidence>
<dbReference type="InterPro" id="IPR006342">
    <property type="entry name" value="FkbM_mtfrase"/>
</dbReference>
<dbReference type="Proteomes" id="UP000095287">
    <property type="component" value="Unplaced"/>
</dbReference>
<feature type="domain" description="Methyltransferase FkbM" evidence="2">
    <location>
        <begin position="155"/>
        <end position="319"/>
    </location>
</feature>
<sequence length="358" mass="40849">MRRLVSTRYLVLIAGCAFIILIFYRDLLYTKINEYQNVESMAVPFDKGEEIIDLNRKPTVIDISEDKAKVVDTPDDKTKAIDTPEDKAKTVLEPNRKTLMNGYSDCIAQKVNPLPADQVWHGLVQFVADCEKTSGLNISAFAALQNEDEIKYHLPAKVSIESCLVLSLGVGLDTRSEEALHNVQPQCHFIGSDPTVQGNKELYEKIGKFHPYAIGNSNGVVESVVINGFDNKYRRENLTTMEFVKFMKEHVNETLVDNLFLDAEYAEYGLFSYFLKGGNLDTSGIVICQVNIEIHKPNAQQTEEFASFLKKLLEEKRYSVFKVFKVDIWDHHRVILINYDQDQCVERYFSMKDGVLHL</sequence>
<keyword evidence="1" id="KW-0472">Membrane</keyword>
<keyword evidence="3" id="KW-1185">Reference proteome</keyword>
<evidence type="ECO:0000313" key="3">
    <source>
        <dbReference type="Proteomes" id="UP000095287"/>
    </source>
</evidence>
<proteinExistence type="predicted"/>
<dbReference type="PANTHER" id="PTHR22989:SF3">
    <property type="entry name" value="METHYLTRANSFERASE FKBM DOMAIN-CONTAINING PROTEIN"/>
    <property type="match status" value="1"/>
</dbReference>
<dbReference type="WBParaSite" id="L893_g22269.t1">
    <property type="protein sequence ID" value="L893_g22269.t1"/>
    <property type="gene ID" value="L893_g22269"/>
</dbReference>
<dbReference type="AlphaFoldDB" id="A0A1I7Z2S2"/>
<keyword evidence="1" id="KW-0812">Transmembrane</keyword>
<feature type="transmembrane region" description="Helical" evidence="1">
    <location>
        <begin position="7"/>
        <end position="24"/>
    </location>
</feature>
<keyword evidence="1" id="KW-1133">Transmembrane helix</keyword>
<dbReference type="Pfam" id="PF05050">
    <property type="entry name" value="Methyltransf_21"/>
    <property type="match status" value="1"/>
</dbReference>
<evidence type="ECO:0000313" key="4">
    <source>
        <dbReference type="WBParaSite" id="L893_g22269.t1"/>
    </source>
</evidence>
<accession>A0A1I7Z2S2</accession>
<reference evidence="4" key="1">
    <citation type="submission" date="2016-11" db="UniProtKB">
        <authorList>
            <consortium name="WormBaseParasite"/>
        </authorList>
    </citation>
    <scope>IDENTIFICATION</scope>
</reference>
<protein>
    <submittedName>
        <fullName evidence="4">Methyltransf_21 domain-containing protein</fullName>
    </submittedName>
</protein>